<dbReference type="InParanoid" id="A0A3A9JMM2"/>
<reference evidence="4 7" key="1">
    <citation type="submission" date="2018-09" db="EMBL/GenBank/DDBJ databases">
        <title>Roseomonas sp. nov., isolated from feces of Tibetan antelopes in the Qinghai-Tibet plateau, China.</title>
        <authorList>
            <person name="Tian Z."/>
        </authorList>
    </citation>
    <scope>NUCLEOTIDE SEQUENCE [LARGE SCALE GENOMIC DNA]</scope>
    <source>
        <strain evidence="5 6">Z23</strain>
        <strain evidence="4 7">Z24</strain>
    </source>
</reference>
<dbReference type="Gene3D" id="3.10.20.10">
    <property type="match status" value="1"/>
</dbReference>
<dbReference type="EMBL" id="RFLX01000006">
    <property type="protein sequence ID" value="RMI25148.1"/>
    <property type="molecule type" value="Genomic_DNA"/>
</dbReference>
<evidence type="ECO:0000313" key="4">
    <source>
        <dbReference type="EMBL" id="RKK05076.1"/>
    </source>
</evidence>
<evidence type="ECO:0000313" key="7">
    <source>
        <dbReference type="Proteomes" id="UP000278036"/>
    </source>
</evidence>
<proteinExistence type="inferred from homology"/>
<evidence type="ECO:0000256" key="3">
    <source>
        <dbReference type="HAMAP-Rule" id="MF_00187"/>
    </source>
</evidence>
<gene>
    <name evidence="3 4" type="primary">fdhD</name>
    <name evidence="4" type="ORF">D6Z83_06210</name>
    <name evidence="5" type="ORF">EBE87_10570</name>
</gene>
<dbReference type="Proteomes" id="UP000274097">
    <property type="component" value="Unassembled WGS sequence"/>
</dbReference>
<dbReference type="GO" id="GO:0005737">
    <property type="term" value="C:cytoplasm"/>
    <property type="evidence" value="ECO:0007669"/>
    <property type="project" value="UniProtKB-SubCell"/>
</dbReference>
<dbReference type="FunCoup" id="A0A3A9JMM2">
    <property type="interactions" value="258"/>
</dbReference>
<keyword evidence="6" id="KW-1185">Reference proteome</keyword>
<evidence type="ECO:0000256" key="1">
    <source>
        <dbReference type="ARBA" id="ARBA00022490"/>
    </source>
</evidence>
<dbReference type="HAMAP" id="MF_00187">
    <property type="entry name" value="FdhD"/>
    <property type="match status" value="1"/>
</dbReference>
<dbReference type="Gene3D" id="3.40.140.10">
    <property type="entry name" value="Cytidine Deaminase, domain 2"/>
    <property type="match status" value="1"/>
</dbReference>
<sequence length="268" mass="28378">MPGSRQAPRRAWRGGNWQDGDRALPEEVAVAFTYDGTAHAVMMATPDDLRDFAIGFSLTEGILTHADEVEVLEIVPLPTGIDLRFWLQPGRGEALAARRRRMAGPVGCGMCGLETLAQVQRAVPEVGPGVALSPEEIEAALASLPPAQALNTETHAVHAAAFWHPRRGLVALREDVGRHNALDKLAGALAARSLPAAEGLVMVTSRISVELVQKAAMLGAPMLAGISAPTTLALEVAEAAGITVMGICRRDGFEIFTRPHRVLEAAPA</sequence>
<dbReference type="Pfam" id="PF02634">
    <property type="entry name" value="FdhD-NarQ"/>
    <property type="match status" value="1"/>
</dbReference>
<dbReference type="GO" id="GO:0006777">
    <property type="term" value="P:Mo-molybdopterin cofactor biosynthetic process"/>
    <property type="evidence" value="ECO:0007669"/>
    <property type="project" value="UniProtKB-UniRule"/>
</dbReference>
<comment type="caution">
    <text evidence="3">Lacks conserved residue(s) required for the propagation of feature annotation.</text>
</comment>
<dbReference type="Proteomes" id="UP000278036">
    <property type="component" value="Unassembled WGS sequence"/>
</dbReference>
<keyword evidence="1 3" id="KW-0963">Cytoplasm</keyword>
<dbReference type="EMBL" id="RAQU01000024">
    <property type="protein sequence ID" value="RKK05076.1"/>
    <property type="molecule type" value="Genomic_DNA"/>
</dbReference>
<evidence type="ECO:0000256" key="2">
    <source>
        <dbReference type="ARBA" id="ARBA00023150"/>
    </source>
</evidence>
<protein>
    <recommendedName>
        <fullName evidence="3">Sulfur carrier protein FdhD</fullName>
    </recommendedName>
</protein>
<dbReference type="PIRSF" id="PIRSF015626">
    <property type="entry name" value="FdhD"/>
    <property type="match status" value="1"/>
</dbReference>
<comment type="similarity">
    <text evidence="3">Belongs to the FdhD family.</text>
</comment>
<dbReference type="InterPro" id="IPR003786">
    <property type="entry name" value="FdhD"/>
</dbReference>
<keyword evidence="2 3" id="KW-0501">Molybdenum cofactor biosynthesis</keyword>
<evidence type="ECO:0000313" key="5">
    <source>
        <dbReference type="EMBL" id="RMI25148.1"/>
    </source>
</evidence>
<dbReference type="PANTHER" id="PTHR30592">
    <property type="entry name" value="FORMATE DEHYDROGENASE"/>
    <property type="match status" value="1"/>
</dbReference>
<dbReference type="SUPFAM" id="SSF53927">
    <property type="entry name" value="Cytidine deaminase-like"/>
    <property type="match status" value="1"/>
</dbReference>
<organism evidence="4 7">
    <name type="scientific">Teichococcus wenyumeiae</name>
    <dbReference type="NCBI Taxonomy" id="2478470"/>
    <lineage>
        <taxon>Bacteria</taxon>
        <taxon>Pseudomonadati</taxon>
        <taxon>Pseudomonadota</taxon>
        <taxon>Alphaproteobacteria</taxon>
        <taxon>Acetobacterales</taxon>
        <taxon>Roseomonadaceae</taxon>
        <taxon>Roseomonas</taxon>
    </lineage>
</organism>
<dbReference type="AlphaFoldDB" id="A0A3A9JMM2"/>
<dbReference type="OrthoDB" id="3197277at2"/>
<dbReference type="NCBIfam" id="TIGR00129">
    <property type="entry name" value="fdhD_narQ"/>
    <property type="match status" value="1"/>
</dbReference>
<keyword evidence="4" id="KW-0808">Transferase</keyword>
<dbReference type="GO" id="GO:0097163">
    <property type="term" value="F:sulfur carrier activity"/>
    <property type="evidence" value="ECO:0007669"/>
    <property type="project" value="UniProtKB-UniRule"/>
</dbReference>
<feature type="active site" description="Cysteine persulfide intermediate" evidence="3">
    <location>
        <position position="108"/>
    </location>
</feature>
<name>A0A3A9JMM2_9PROT</name>
<accession>A0A3A9JMM2</accession>
<comment type="subcellular location">
    <subcellularLocation>
        <location evidence="3">Cytoplasm</location>
    </subcellularLocation>
</comment>
<comment type="caution">
    <text evidence="4">The sequence shown here is derived from an EMBL/GenBank/DDBJ whole genome shotgun (WGS) entry which is preliminary data.</text>
</comment>
<evidence type="ECO:0000313" key="6">
    <source>
        <dbReference type="Proteomes" id="UP000274097"/>
    </source>
</evidence>
<dbReference type="GO" id="GO:0016783">
    <property type="term" value="F:sulfurtransferase activity"/>
    <property type="evidence" value="ECO:0007669"/>
    <property type="project" value="InterPro"/>
</dbReference>
<dbReference type="InterPro" id="IPR016193">
    <property type="entry name" value="Cytidine_deaminase-like"/>
</dbReference>
<dbReference type="PANTHER" id="PTHR30592:SF1">
    <property type="entry name" value="SULFUR CARRIER PROTEIN FDHD"/>
    <property type="match status" value="1"/>
</dbReference>
<comment type="function">
    <text evidence="3">Required for formate dehydrogenase (FDH) activity. Acts as a sulfur carrier protein that transfers sulfur from IscS to the molybdenum cofactor prior to its insertion into FDH.</text>
</comment>